<dbReference type="SUPFAM" id="SSF52777">
    <property type="entry name" value="CoA-dependent acyltransferases"/>
    <property type="match status" value="4"/>
</dbReference>
<dbReference type="GO" id="GO:0003824">
    <property type="term" value="F:catalytic activity"/>
    <property type="evidence" value="ECO:0007669"/>
    <property type="project" value="InterPro"/>
</dbReference>
<dbReference type="Gene3D" id="1.10.1200.10">
    <property type="entry name" value="ACP-like"/>
    <property type="match status" value="2"/>
</dbReference>
<dbReference type="Gene3D" id="3.40.50.980">
    <property type="match status" value="4"/>
</dbReference>
<dbReference type="Pfam" id="PF00668">
    <property type="entry name" value="Condensation"/>
    <property type="match status" value="2"/>
</dbReference>
<reference evidence="5 6" key="1">
    <citation type="submission" date="2016-11" db="EMBL/GenBank/DDBJ databases">
        <authorList>
            <person name="Jaros S."/>
            <person name="Januszkiewicz K."/>
            <person name="Wedrychowicz H."/>
        </authorList>
    </citation>
    <scope>NUCLEOTIDE SEQUENCE [LARGE SCALE GENOMIC DNA]</scope>
    <source>
        <strain evidence="5 6">DSM 21758</strain>
    </source>
</reference>
<dbReference type="InterPro" id="IPR045851">
    <property type="entry name" value="AMP-bd_C_sf"/>
</dbReference>
<dbReference type="InterPro" id="IPR009081">
    <property type="entry name" value="PP-bd_ACP"/>
</dbReference>
<gene>
    <name evidence="5" type="ORF">SAMN02745163_02753</name>
</gene>
<evidence type="ECO:0000256" key="1">
    <source>
        <dbReference type="ARBA" id="ARBA00001957"/>
    </source>
</evidence>
<evidence type="ECO:0000313" key="6">
    <source>
        <dbReference type="Proteomes" id="UP000184310"/>
    </source>
</evidence>
<dbReference type="InterPro" id="IPR042099">
    <property type="entry name" value="ANL_N_sf"/>
</dbReference>
<evidence type="ECO:0000256" key="2">
    <source>
        <dbReference type="ARBA" id="ARBA00022450"/>
    </source>
</evidence>
<protein>
    <submittedName>
        <fullName evidence="5">Fengycin family lipopeptide synthetase B</fullName>
    </submittedName>
</protein>
<dbReference type="InterPro" id="IPR010071">
    <property type="entry name" value="AA_adenyl_dom"/>
</dbReference>
<keyword evidence="2" id="KW-0596">Phosphopantetheine</keyword>
<name>A0A1M6MTA0_9CLOT</name>
<keyword evidence="6" id="KW-1185">Reference proteome</keyword>
<dbReference type="Pfam" id="PF00501">
    <property type="entry name" value="AMP-binding"/>
    <property type="match status" value="3"/>
</dbReference>
<dbReference type="SUPFAM" id="SSF47336">
    <property type="entry name" value="ACP-like"/>
    <property type="match status" value="2"/>
</dbReference>
<dbReference type="InterPro" id="IPR001242">
    <property type="entry name" value="Condensation_dom"/>
</dbReference>
<dbReference type="NCBIfam" id="TIGR01733">
    <property type="entry name" value="AA-adenyl-dom"/>
    <property type="match status" value="1"/>
</dbReference>
<dbReference type="SMART" id="SM00823">
    <property type="entry name" value="PKS_PP"/>
    <property type="match status" value="2"/>
</dbReference>
<dbReference type="GO" id="GO:0031177">
    <property type="term" value="F:phosphopantetheine binding"/>
    <property type="evidence" value="ECO:0007669"/>
    <property type="project" value="InterPro"/>
</dbReference>
<dbReference type="FunFam" id="3.40.50.980:FF:000002">
    <property type="entry name" value="Enterobactin synthetase component F"/>
    <property type="match status" value="1"/>
</dbReference>
<dbReference type="EMBL" id="FQZB01000011">
    <property type="protein sequence ID" value="SHJ86642.1"/>
    <property type="molecule type" value="Genomic_DNA"/>
</dbReference>
<dbReference type="PANTHER" id="PTHR45527:SF14">
    <property type="entry name" value="PLIPASTATIN SYNTHASE SUBUNIT B"/>
    <property type="match status" value="1"/>
</dbReference>
<dbReference type="Gene3D" id="3.30.559.10">
    <property type="entry name" value="Chloramphenicol acetyltransferase-like domain"/>
    <property type="match status" value="2"/>
</dbReference>
<comment type="cofactor">
    <cofactor evidence="1">
        <name>pantetheine 4'-phosphate</name>
        <dbReference type="ChEBI" id="CHEBI:47942"/>
    </cofactor>
</comment>
<dbReference type="FunFam" id="3.40.50.12780:FF:000012">
    <property type="entry name" value="Non-ribosomal peptide synthetase"/>
    <property type="match status" value="1"/>
</dbReference>
<dbReference type="CDD" id="cd19531">
    <property type="entry name" value="LCL_NRPS-like"/>
    <property type="match status" value="1"/>
</dbReference>
<dbReference type="PANTHER" id="PTHR45527">
    <property type="entry name" value="NONRIBOSOMAL PEPTIDE SYNTHETASE"/>
    <property type="match status" value="1"/>
</dbReference>
<dbReference type="Gene3D" id="3.40.50.12780">
    <property type="entry name" value="N-terminal domain of ligase-like"/>
    <property type="match status" value="1"/>
</dbReference>
<dbReference type="InterPro" id="IPR025110">
    <property type="entry name" value="AMP-bd_C"/>
</dbReference>
<proteinExistence type="predicted"/>
<dbReference type="InterPro" id="IPR023213">
    <property type="entry name" value="CAT-like_dom_sf"/>
</dbReference>
<dbReference type="Proteomes" id="UP000184310">
    <property type="component" value="Unassembled WGS sequence"/>
</dbReference>
<dbReference type="GO" id="GO:0043041">
    <property type="term" value="P:amino acid activation for nonribosomal peptide biosynthetic process"/>
    <property type="evidence" value="ECO:0007669"/>
    <property type="project" value="TreeGrafter"/>
</dbReference>
<feature type="domain" description="Carrier" evidence="4">
    <location>
        <begin position="1997"/>
        <end position="2072"/>
    </location>
</feature>
<keyword evidence="3" id="KW-0597">Phosphoprotein</keyword>
<accession>A0A1M6MTA0</accession>
<dbReference type="GO" id="GO:0005737">
    <property type="term" value="C:cytoplasm"/>
    <property type="evidence" value="ECO:0007669"/>
    <property type="project" value="TreeGrafter"/>
</dbReference>
<dbReference type="Pfam" id="PF13193">
    <property type="entry name" value="AMP-binding_C"/>
    <property type="match status" value="1"/>
</dbReference>
<sequence>MVKIQKSAIKNIYPLTFVQEGMLFHSLNNLDNKDLYFEQLLVEIDGEIDKHIFEKAWTEVVTRNEALRTIFRWEKISKPLQIILKEVIPSIFHYDFSELGEKEKEEAIVNIKIKDKILGFKLEEEVPFRITLCKKYSNQYLVILSSHHILFDGWSNGIIMKQFLRLYDSISNNYSIENTINFANIFGSFAQQIRSQDKAPHTEYWRNYLSGINQPTYLGMIQNDNIIKDVGSTNFYLPKELCQNIYGYLESKNTTIAAFFYMIWGLLLQDYLDTNDVVFGTTISGRNVSLPGILETVGMFINTIPLRVKTSNMDTPDKVLGKIGEDICERIPYESASLVDIQKLTDISGRNSIFNTIFVVEDYPIESMSEFSLKIKDVSINEMNNYDLTVTLYHDKNEYIHISINYDTEKFMQEYIDGIYKHLINIIQSTLSNPHINLDKMKYMNDEKIISLQENSLQNSYEGFIKLFEEHVNRNSNRVAISCGNQKTTYAILNEKAEHVKNFLNKVGYKSNHIVALHLKRSVNLFAAMIGIWKVGGTFELVDYNFPKRYSDNLIKDKNFVITEDKNLSGQNIIEINKIFENEIEWESYCVKNSHIVNGKNQSVYEKNIEMYMNSVYLQKMFPICEEDIIYQCTPYNCFDSAWELIWCLSNGAMFCYPENCSDVDMIVNDLIDCKVTVLRTIPSLLDSILILIEEDYDISEFGQLKYTFTDEIPLKQSLVQLFKDVISCETCCELIGLYRYLEFDFYTFVYNYTRNDERGINNLIGKPIDENYFCLLDRYGREQIIGGIGEICVLRPNDTTQKNWIRTGEYGIWNTNGFLQLVHTSSKVKRLDGYNIYAEVIDSYVTKFEGINDSLTCIQKYEEKEYVYTYFTADKEIYINSLRNYLKDNMPYYLVPLYFIQVKDMSEVRKKINNKAYIGDNKIFEVEVVEVAPKNEIERKIWEIWGKILDKKVGIHHDFFDVGGDSLNILQVNSQLAKEFNIKIPLSEMFQHPTISALSQYIQKKLDISNRDFDVEPIKKEIAFYALSKNKNLENQQDNTDYSVSYAQSQLLLHSEVNGSGVVYNMPLAIKIIGELDSEKLKSAFNKLVQRHEALRTSFKAVNGTYVQNIHEFGELTILEEKVDAKDLDIKISSFIQSFDLSKAPLLRVKLLNVNNDEYHIMLIDMHHTISDGLSYKILLNEFNKIYNGQVLPNIEVQYKDFAIWQRHSVESGELFLQEQYWLERFKNGVPAMSFPMDFKRPKSLGANVKKVSHIIEKDDVELIVQFLRKTKTTMYMFMLASFHVMLSKYSLESEVITGTPVAGRRHPDLEKVIGNFVNMVPIWTTVNPRMSFTSYLYEVKDITIEAFNNQDYPFEVLAEKLSNYREMWKNPIFDFVLTFLNNDFSVNELPGNEHYIYELNRLMAKYDLLMTISERNQTLIIDWEYRTDLFEHSTIEELANRYVRLVKNIIKNPEVMIENIDILSEKETSFLLSENNNSSIKYPIDKTIHQLFEEQVKKSPNKIAIICGEEQWSYLELNEYSSKIATLLKRKGLEKEDIVGIHFNRSIKMIAGILGILKAGGAYMPIDPEYPDERKKFMLDDSGARILLTETELLTFNIDETNLCIICIDKEKLDDQECIYSSDEVSPNQIAYIIYTSGSLGLPKGVVIEHKNVVRLMKNDNMIFDFNESDIWSVFHSFCFDFSVWELYGALLYGGTAVVISRETARDPEEFWRLLKKEKITVLNQTPGSFRNMLIEQEAVDINDHNLRYVIFGGEELQPAMLKEWHSKNQNVSLINMYGITETTVHVTYKKITDKEIDNNQSNIGKPISTLSTYLMDENKKLVPLGSIGEIYVGGEGVARGYLNQPELTKERFVYNPYNPEERLYKTGDYAKQLRNGELVYCGRKDNQVKVRGHRIELNEIETILLQNKKVKEVVVLGIKDASDKISIIAFIVVREKMDVQEIRNYLAEKLPYYMIPSQFMFVDKIPLTLNGKIDKNELESMVKGFYNKKIEVIETKNDNEAEMCNIWEQVLNTSQIDIEDNFFEIGGDSATLVKLRTLIENRWQIKVQVVELFSHPTVSSMVSLVESKILN</sequence>
<dbReference type="GO" id="GO:0044550">
    <property type="term" value="P:secondary metabolite biosynthetic process"/>
    <property type="evidence" value="ECO:0007669"/>
    <property type="project" value="TreeGrafter"/>
</dbReference>
<feature type="domain" description="Carrier" evidence="4">
    <location>
        <begin position="933"/>
        <end position="1007"/>
    </location>
</feature>
<dbReference type="CDD" id="cd17643">
    <property type="entry name" value="A_NRPS_Cytc1-like"/>
    <property type="match status" value="1"/>
</dbReference>
<evidence type="ECO:0000259" key="4">
    <source>
        <dbReference type="PROSITE" id="PS50075"/>
    </source>
</evidence>
<dbReference type="PROSITE" id="PS50075">
    <property type="entry name" value="CARRIER"/>
    <property type="match status" value="2"/>
</dbReference>
<dbReference type="RefSeq" id="WP_072988710.1">
    <property type="nucleotide sequence ID" value="NZ_FQZB01000011.1"/>
</dbReference>
<dbReference type="Gene3D" id="2.30.38.10">
    <property type="entry name" value="Luciferase, Domain 3"/>
    <property type="match status" value="1"/>
</dbReference>
<dbReference type="STRING" id="1121302.SAMN02745163_02753"/>
<dbReference type="InterPro" id="IPR020806">
    <property type="entry name" value="PKS_PP-bd"/>
</dbReference>
<dbReference type="Gene3D" id="3.30.300.30">
    <property type="match status" value="1"/>
</dbReference>
<dbReference type="SUPFAM" id="SSF56801">
    <property type="entry name" value="Acetyl-CoA synthetase-like"/>
    <property type="match status" value="2"/>
</dbReference>
<dbReference type="InterPro" id="IPR036736">
    <property type="entry name" value="ACP-like_sf"/>
</dbReference>
<dbReference type="InterPro" id="IPR000873">
    <property type="entry name" value="AMP-dep_synth/lig_dom"/>
</dbReference>
<dbReference type="OrthoDB" id="51171at2"/>
<evidence type="ECO:0000313" key="5">
    <source>
        <dbReference type="EMBL" id="SHJ86642.1"/>
    </source>
</evidence>
<dbReference type="Gene3D" id="3.30.559.30">
    <property type="entry name" value="Nonribosomal peptide synthetase, condensation domain"/>
    <property type="match status" value="2"/>
</dbReference>
<dbReference type="GO" id="GO:0008610">
    <property type="term" value="P:lipid biosynthetic process"/>
    <property type="evidence" value="ECO:0007669"/>
    <property type="project" value="UniProtKB-ARBA"/>
</dbReference>
<organism evidence="5 6">
    <name type="scientific">Clostridium cavendishii DSM 21758</name>
    <dbReference type="NCBI Taxonomy" id="1121302"/>
    <lineage>
        <taxon>Bacteria</taxon>
        <taxon>Bacillati</taxon>
        <taxon>Bacillota</taxon>
        <taxon>Clostridia</taxon>
        <taxon>Eubacteriales</taxon>
        <taxon>Clostridiaceae</taxon>
        <taxon>Clostridium</taxon>
    </lineage>
</organism>
<evidence type="ECO:0000256" key="3">
    <source>
        <dbReference type="ARBA" id="ARBA00022553"/>
    </source>
</evidence>
<dbReference type="Pfam" id="PF00550">
    <property type="entry name" value="PP-binding"/>
    <property type="match status" value="2"/>
</dbReference>